<protein>
    <submittedName>
        <fullName evidence="1">Uncharacterized protein</fullName>
    </submittedName>
</protein>
<organism evidence="1 2">
    <name type="scientific">Heterodera trifolii</name>
    <dbReference type="NCBI Taxonomy" id="157864"/>
    <lineage>
        <taxon>Eukaryota</taxon>
        <taxon>Metazoa</taxon>
        <taxon>Ecdysozoa</taxon>
        <taxon>Nematoda</taxon>
        <taxon>Chromadorea</taxon>
        <taxon>Rhabditida</taxon>
        <taxon>Tylenchina</taxon>
        <taxon>Tylenchomorpha</taxon>
        <taxon>Tylenchoidea</taxon>
        <taxon>Heteroderidae</taxon>
        <taxon>Heteroderinae</taxon>
        <taxon>Heterodera</taxon>
    </lineage>
</organism>
<gene>
    <name evidence="1" type="ORF">niasHT_033775</name>
</gene>
<sequence length="85" mass="9833">MTQTPFPGDNEMHIRTMHSAVIIPSGDQADHRLEQLELGHSSRDRANPRIIVPNRSADRSAAIRYRPYETDRYEQYGNERRRGLG</sequence>
<proteinExistence type="predicted"/>
<accession>A0ABD2I0J7</accession>
<dbReference type="Proteomes" id="UP001620626">
    <property type="component" value="Unassembled WGS sequence"/>
</dbReference>
<dbReference type="EMBL" id="JBICBT010001314">
    <property type="protein sequence ID" value="KAL3073702.1"/>
    <property type="molecule type" value="Genomic_DNA"/>
</dbReference>
<comment type="caution">
    <text evidence="1">The sequence shown here is derived from an EMBL/GenBank/DDBJ whole genome shotgun (WGS) entry which is preliminary data.</text>
</comment>
<reference evidence="1 2" key="1">
    <citation type="submission" date="2024-10" db="EMBL/GenBank/DDBJ databases">
        <authorList>
            <person name="Kim D."/>
        </authorList>
    </citation>
    <scope>NUCLEOTIDE SEQUENCE [LARGE SCALE GENOMIC DNA]</scope>
    <source>
        <strain evidence="1">BH-2024</strain>
    </source>
</reference>
<dbReference type="AlphaFoldDB" id="A0ABD2I0J7"/>
<keyword evidence="2" id="KW-1185">Reference proteome</keyword>
<name>A0ABD2I0J7_9BILA</name>
<evidence type="ECO:0000313" key="2">
    <source>
        <dbReference type="Proteomes" id="UP001620626"/>
    </source>
</evidence>
<evidence type="ECO:0000313" key="1">
    <source>
        <dbReference type="EMBL" id="KAL3073702.1"/>
    </source>
</evidence>